<sequence>MGMSELFNFGKDIEPVATRDWAVGGFSETDAADALTRMGWKLAHTSKGLLVAKRGSRLQLRLLGAGFKRVRENMPVLLIVSFDSARIHAEVTPDPGWYLFGFKMSDLYKRSGESGFEALDRLVPNE</sequence>
<accession>A0ABZ2U5H8</accession>
<reference evidence="1 2" key="1">
    <citation type="journal article" date="2023" name="Virus Evol.">
        <title>Computational host range prediction-The good, the bad, and the ugly.</title>
        <authorList>
            <person name="Howell A.A."/>
            <person name="Versoza C.J."/>
            <person name="Pfeifer S.P."/>
        </authorList>
    </citation>
    <scope>NUCLEOTIDE SEQUENCE [LARGE SCALE GENOMIC DNA]</scope>
    <source>
        <strain evidence="1 2">1610/1b</strain>
    </source>
</reference>
<evidence type="ECO:0000313" key="1">
    <source>
        <dbReference type="EMBL" id="WYY08691.1"/>
    </source>
</evidence>
<dbReference type="EMBL" id="CP136137">
    <property type="protein sequence ID" value="WYY08691.1"/>
    <property type="molecule type" value="Genomic_DNA"/>
</dbReference>
<organism evidence="1 2">
    <name type="scientific">Gordonia hydrophobica</name>
    <dbReference type="NCBI Taxonomy" id="40516"/>
    <lineage>
        <taxon>Bacteria</taxon>
        <taxon>Bacillati</taxon>
        <taxon>Actinomycetota</taxon>
        <taxon>Actinomycetes</taxon>
        <taxon>Mycobacteriales</taxon>
        <taxon>Gordoniaceae</taxon>
        <taxon>Gordonia</taxon>
    </lineage>
</organism>
<proteinExistence type="predicted"/>
<gene>
    <name evidence="1" type="ORF">RVF87_06440</name>
</gene>
<keyword evidence="2" id="KW-1185">Reference proteome</keyword>
<dbReference type="RefSeq" id="WP_157086133.1">
    <property type="nucleotide sequence ID" value="NZ_CP136137.1"/>
</dbReference>
<dbReference type="Proteomes" id="UP001479933">
    <property type="component" value="Chromosome"/>
</dbReference>
<name>A0ABZ2U5H8_9ACTN</name>
<protein>
    <submittedName>
        <fullName evidence="1">Uncharacterized protein</fullName>
    </submittedName>
</protein>
<evidence type="ECO:0000313" key="2">
    <source>
        <dbReference type="Proteomes" id="UP001479933"/>
    </source>
</evidence>